<dbReference type="KEGG" id="xyk:GT347_14345"/>
<dbReference type="Proteomes" id="UP000464787">
    <property type="component" value="Chromosome"/>
</dbReference>
<keyword evidence="3" id="KW-1185">Reference proteome</keyword>
<accession>A0A857J7M3</accession>
<name>A0A857J7M3_9BURK</name>
<gene>
    <name evidence="2" type="ORF">GT347_14345</name>
</gene>
<dbReference type="AlphaFoldDB" id="A0A857J7M3"/>
<feature type="compositionally biased region" description="Low complexity" evidence="1">
    <location>
        <begin position="81"/>
        <end position="98"/>
    </location>
</feature>
<dbReference type="EMBL" id="CP047650">
    <property type="protein sequence ID" value="QHI99061.1"/>
    <property type="molecule type" value="Genomic_DNA"/>
</dbReference>
<feature type="region of interest" description="Disordered" evidence="1">
    <location>
        <begin position="71"/>
        <end position="98"/>
    </location>
</feature>
<evidence type="ECO:0000313" key="2">
    <source>
        <dbReference type="EMBL" id="QHI99061.1"/>
    </source>
</evidence>
<protein>
    <submittedName>
        <fullName evidence="2">Uncharacterized protein</fullName>
    </submittedName>
</protein>
<proteinExistence type="predicted"/>
<evidence type="ECO:0000313" key="3">
    <source>
        <dbReference type="Proteomes" id="UP000464787"/>
    </source>
</evidence>
<reference evidence="2 3" key="1">
    <citation type="submission" date="2020-01" db="EMBL/GenBank/DDBJ databases">
        <title>Genome sequencing of strain KACC 21265.</title>
        <authorList>
            <person name="Heo J."/>
            <person name="Kim S.-J."/>
            <person name="Kim J.-S."/>
            <person name="Hong S.-B."/>
            <person name="Kwon S.-W."/>
        </authorList>
    </citation>
    <scope>NUCLEOTIDE SEQUENCE [LARGE SCALE GENOMIC DNA]</scope>
    <source>
        <strain evidence="2 3">KACC 21265</strain>
    </source>
</reference>
<evidence type="ECO:0000256" key="1">
    <source>
        <dbReference type="SAM" id="MobiDB-lite"/>
    </source>
</evidence>
<sequence length="113" mass="12003">MDMQDSDKMALAAQMHVLLRRITGRVTDTEWMVRNPEYARAMVALARQTAVTDRRPELQDCADRLEQALALAQPPAPAAPPAAAAPAPSAASSKAPAPGSIVGAAARYIGRLR</sequence>
<organism evidence="2 3">
    <name type="scientific">Xylophilus rhododendri</name>
    <dbReference type="NCBI Taxonomy" id="2697032"/>
    <lineage>
        <taxon>Bacteria</taxon>
        <taxon>Pseudomonadati</taxon>
        <taxon>Pseudomonadota</taxon>
        <taxon>Betaproteobacteria</taxon>
        <taxon>Burkholderiales</taxon>
        <taxon>Xylophilus</taxon>
    </lineage>
</organism>